<keyword evidence="2" id="KW-1185">Reference proteome</keyword>
<accession>A0ABQ9DNI3</accession>
<evidence type="ECO:0000313" key="2">
    <source>
        <dbReference type="Proteomes" id="UP001145742"/>
    </source>
</evidence>
<dbReference type="Proteomes" id="UP001145742">
    <property type="component" value="Unassembled WGS sequence"/>
</dbReference>
<sequence>MKHCKTMHGFKITVMSSVPQGPVLAQGQFNVFINGIDSRTDCTLSKFADDTKLCGASDMPDIRDAIQRDLDTLEKQAYWNLMRFNRAKCKVYYLGRENPKHEYRLGSESFERRFVKNDLGVLVDEKWDISQ</sequence>
<protein>
    <submittedName>
        <fullName evidence="1">Rna-directed dna polymerase from mobile element jockey-like</fullName>
    </submittedName>
</protein>
<evidence type="ECO:0000313" key="1">
    <source>
        <dbReference type="EMBL" id="KAJ7423242.1"/>
    </source>
</evidence>
<proteinExistence type="predicted"/>
<comment type="caution">
    <text evidence="1">The sequence shown here is derived from an EMBL/GenBank/DDBJ whole genome shotgun (WGS) entry which is preliminary data.</text>
</comment>
<reference evidence="1" key="1">
    <citation type="submission" date="2019-10" db="EMBL/GenBank/DDBJ databases">
        <authorList>
            <person name="Soares A.E.R."/>
            <person name="Aleixo A."/>
            <person name="Schneider P."/>
            <person name="Miyaki C.Y."/>
            <person name="Schneider M.P."/>
            <person name="Mello C."/>
            <person name="Vasconcelos A.T.R."/>
        </authorList>
    </citation>
    <scope>NUCLEOTIDE SEQUENCE</scope>
    <source>
        <tissue evidence="1">Muscle</tissue>
    </source>
</reference>
<dbReference type="PANTHER" id="PTHR33332">
    <property type="entry name" value="REVERSE TRANSCRIPTASE DOMAIN-CONTAINING PROTEIN"/>
    <property type="match status" value="1"/>
</dbReference>
<gene>
    <name evidence="1" type="ORF">WISP_34539</name>
</gene>
<name>A0ABQ9DNI3_9PASS</name>
<organism evidence="1 2">
    <name type="scientific">Willisornis vidua</name>
    <name type="common">Xingu scale-backed antbird</name>
    <dbReference type="NCBI Taxonomy" id="1566151"/>
    <lineage>
        <taxon>Eukaryota</taxon>
        <taxon>Metazoa</taxon>
        <taxon>Chordata</taxon>
        <taxon>Craniata</taxon>
        <taxon>Vertebrata</taxon>
        <taxon>Euteleostomi</taxon>
        <taxon>Archelosauria</taxon>
        <taxon>Archosauria</taxon>
        <taxon>Dinosauria</taxon>
        <taxon>Saurischia</taxon>
        <taxon>Theropoda</taxon>
        <taxon>Coelurosauria</taxon>
        <taxon>Aves</taxon>
        <taxon>Neognathae</taxon>
        <taxon>Neoaves</taxon>
        <taxon>Telluraves</taxon>
        <taxon>Australaves</taxon>
        <taxon>Passeriformes</taxon>
        <taxon>Thamnophilidae</taxon>
        <taxon>Willisornis</taxon>
    </lineage>
</organism>
<dbReference type="EMBL" id="WHWB01032877">
    <property type="protein sequence ID" value="KAJ7423242.1"/>
    <property type="molecule type" value="Genomic_DNA"/>
</dbReference>